<dbReference type="AlphaFoldDB" id="L0A4N4"/>
<feature type="transmembrane region" description="Helical" evidence="1">
    <location>
        <begin position="75"/>
        <end position="93"/>
    </location>
</feature>
<proteinExistence type="predicted"/>
<dbReference type="RefSeq" id="WP_015236287.1">
    <property type="nucleotide sequence ID" value="NC_019793.1"/>
</dbReference>
<name>L0A4N4_DEIPD</name>
<dbReference type="OrthoDB" id="21325at2"/>
<feature type="transmembrane region" description="Helical" evidence="1">
    <location>
        <begin position="226"/>
        <end position="242"/>
    </location>
</feature>
<sequence length="243" mass="27278">MWLVSLISLVLLVSTHLFAGRLRFLSGTPRSHWLSLAGGISVGYVFMQLLPELSESQEVLQERAGPSLAYLEHHAYLVALVGLVVFYGLDRLARASRQRQRQQGAGDHTHPEAFWPHILSFAVYNALIGYLLLHREQDSPRSLLTFAVALALHFVVNDYGLREDHKHQYDRVGRWLVSAAIVLGWLVGVRVELPETTVAVLLSFLSGGILINVFKEELPSERESRFWPFLLGGLLYSALLLLA</sequence>
<keyword evidence="3" id="KW-1185">Reference proteome</keyword>
<keyword evidence="1" id="KW-0812">Transmembrane</keyword>
<dbReference type="EMBL" id="CP003382">
    <property type="protein sequence ID" value="AFZ67985.1"/>
    <property type="molecule type" value="Genomic_DNA"/>
</dbReference>
<accession>L0A4N4</accession>
<dbReference type="eggNOG" id="ENOG502Z7VW">
    <property type="taxonomic scope" value="Bacteria"/>
</dbReference>
<evidence type="ECO:0008006" key="4">
    <source>
        <dbReference type="Google" id="ProtNLM"/>
    </source>
</evidence>
<keyword evidence="1" id="KW-1133">Transmembrane helix</keyword>
<feature type="transmembrane region" description="Helical" evidence="1">
    <location>
        <begin position="197"/>
        <end position="214"/>
    </location>
</feature>
<protein>
    <recommendedName>
        <fullName evidence="4">Divalent heavy-metal cations transporter</fullName>
    </recommendedName>
</protein>
<organism evidence="2 3">
    <name type="scientific">Deinococcus peraridilitoris (strain DSM 19664 / LMG 22246 / CIP 109416 / KR-200)</name>
    <dbReference type="NCBI Taxonomy" id="937777"/>
    <lineage>
        <taxon>Bacteria</taxon>
        <taxon>Thermotogati</taxon>
        <taxon>Deinococcota</taxon>
        <taxon>Deinococci</taxon>
        <taxon>Deinococcales</taxon>
        <taxon>Deinococcaceae</taxon>
        <taxon>Deinococcus</taxon>
    </lineage>
</organism>
<dbReference type="Proteomes" id="UP000010467">
    <property type="component" value="Chromosome"/>
</dbReference>
<dbReference type="PATRIC" id="fig|937777.3.peg.2525"/>
<gene>
    <name evidence="2" type="ordered locus">Deipe_2519</name>
</gene>
<dbReference type="STRING" id="937777.Deipe_2519"/>
<evidence type="ECO:0000313" key="2">
    <source>
        <dbReference type="EMBL" id="AFZ67985.1"/>
    </source>
</evidence>
<evidence type="ECO:0000313" key="3">
    <source>
        <dbReference type="Proteomes" id="UP000010467"/>
    </source>
</evidence>
<reference evidence="3" key="1">
    <citation type="submission" date="2012-03" db="EMBL/GenBank/DDBJ databases">
        <title>Complete sequence of chromosome of Deinococcus peraridilitoris DSM 19664.</title>
        <authorList>
            <person name="Lucas S."/>
            <person name="Copeland A."/>
            <person name="Lapidus A."/>
            <person name="Glavina del Rio T."/>
            <person name="Dalin E."/>
            <person name="Tice H."/>
            <person name="Bruce D."/>
            <person name="Goodwin L."/>
            <person name="Pitluck S."/>
            <person name="Peters L."/>
            <person name="Mikhailova N."/>
            <person name="Lu M."/>
            <person name="Kyrpides N."/>
            <person name="Mavromatis K."/>
            <person name="Ivanova N."/>
            <person name="Brettin T."/>
            <person name="Detter J.C."/>
            <person name="Han C."/>
            <person name="Larimer F."/>
            <person name="Land M."/>
            <person name="Hauser L."/>
            <person name="Markowitz V."/>
            <person name="Cheng J.-F."/>
            <person name="Hugenholtz P."/>
            <person name="Woyke T."/>
            <person name="Wu D."/>
            <person name="Pukall R."/>
            <person name="Steenblock K."/>
            <person name="Brambilla E."/>
            <person name="Klenk H.-P."/>
            <person name="Eisen J.A."/>
        </authorList>
    </citation>
    <scope>NUCLEOTIDE SEQUENCE [LARGE SCALE GENOMIC DNA]</scope>
    <source>
        <strain evidence="3">DSM 19664 / LMG 22246 / CIP 109416 / KR-200</strain>
    </source>
</reference>
<dbReference type="HOGENOM" id="CLU_078139_1_0_0"/>
<keyword evidence="1" id="KW-0472">Membrane</keyword>
<evidence type="ECO:0000256" key="1">
    <source>
        <dbReference type="SAM" id="Phobius"/>
    </source>
</evidence>
<dbReference type="KEGG" id="dpd:Deipe_2519"/>
<feature type="transmembrane region" description="Helical" evidence="1">
    <location>
        <begin position="172"/>
        <end position="191"/>
    </location>
</feature>